<feature type="transmembrane region" description="Helical" evidence="6">
    <location>
        <begin position="64"/>
        <end position="89"/>
    </location>
</feature>
<dbReference type="GO" id="GO:0015499">
    <property type="term" value="F:formate transmembrane transporter activity"/>
    <property type="evidence" value="ECO:0007669"/>
    <property type="project" value="TreeGrafter"/>
</dbReference>
<keyword evidence="2 6" id="KW-0812">Transmembrane</keyword>
<dbReference type="PANTHER" id="PTHR30520">
    <property type="entry name" value="FORMATE TRANSPORTER-RELATED"/>
    <property type="match status" value="1"/>
</dbReference>
<organism evidence="7 8">
    <name type="scientific">Neoroseomonas soli</name>
    <dbReference type="NCBI Taxonomy" id="1081025"/>
    <lineage>
        <taxon>Bacteria</taxon>
        <taxon>Pseudomonadati</taxon>
        <taxon>Pseudomonadota</taxon>
        <taxon>Alphaproteobacteria</taxon>
        <taxon>Acetobacterales</taxon>
        <taxon>Acetobacteraceae</taxon>
        <taxon>Neoroseomonas</taxon>
    </lineage>
</organism>
<evidence type="ECO:0000313" key="8">
    <source>
        <dbReference type="Proteomes" id="UP001138751"/>
    </source>
</evidence>
<evidence type="ECO:0000256" key="1">
    <source>
        <dbReference type="ARBA" id="ARBA00004141"/>
    </source>
</evidence>
<name>A0A9X9WTU7_9PROT</name>
<protein>
    <submittedName>
        <fullName evidence="7">Formate transporter FocA</fullName>
    </submittedName>
</protein>
<dbReference type="GO" id="GO:0005886">
    <property type="term" value="C:plasma membrane"/>
    <property type="evidence" value="ECO:0007669"/>
    <property type="project" value="TreeGrafter"/>
</dbReference>
<dbReference type="PANTHER" id="PTHR30520:SF6">
    <property type="entry name" value="FORMATE_NITRATE FAMILY TRANSPORTER (EUROFUNG)"/>
    <property type="match status" value="1"/>
</dbReference>
<comment type="similarity">
    <text evidence="5">Belongs to the FNT transporter (TC 1.A.16) family.</text>
</comment>
<dbReference type="Proteomes" id="UP001138751">
    <property type="component" value="Unassembled WGS sequence"/>
</dbReference>
<feature type="transmembrane region" description="Helical" evidence="6">
    <location>
        <begin position="162"/>
        <end position="181"/>
    </location>
</feature>
<evidence type="ECO:0000313" key="7">
    <source>
        <dbReference type="EMBL" id="MBR0670576.1"/>
    </source>
</evidence>
<evidence type="ECO:0000256" key="3">
    <source>
        <dbReference type="ARBA" id="ARBA00022989"/>
    </source>
</evidence>
<reference evidence="7" key="1">
    <citation type="submission" date="2020-01" db="EMBL/GenBank/DDBJ databases">
        <authorList>
            <person name="Rat A."/>
        </authorList>
    </citation>
    <scope>NUCLEOTIDE SEQUENCE</scope>
    <source>
        <strain evidence="7">LMG 31231</strain>
    </source>
</reference>
<dbReference type="InterPro" id="IPR023271">
    <property type="entry name" value="Aquaporin-like"/>
</dbReference>
<dbReference type="AlphaFoldDB" id="A0A9X9WTU7"/>
<reference evidence="7" key="2">
    <citation type="journal article" date="2021" name="Syst. Appl. Microbiol.">
        <title>Roseomonas hellenica sp. nov., isolated from roots of wild-growing Alkanna tinctoria.</title>
        <authorList>
            <person name="Rat A."/>
            <person name="Naranjo H.D."/>
            <person name="Lebbe L."/>
            <person name="Cnockaert M."/>
            <person name="Krigas N."/>
            <person name="Grigoriadou K."/>
            <person name="Maloupa E."/>
            <person name="Willems A."/>
        </authorList>
    </citation>
    <scope>NUCLEOTIDE SEQUENCE</scope>
    <source>
        <strain evidence="7">LMG 31231</strain>
    </source>
</reference>
<evidence type="ECO:0000256" key="6">
    <source>
        <dbReference type="SAM" id="Phobius"/>
    </source>
</evidence>
<dbReference type="EMBL" id="JAAEDM010000008">
    <property type="protein sequence ID" value="MBR0670576.1"/>
    <property type="molecule type" value="Genomic_DNA"/>
</dbReference>
<evidence type="ECO:0000256" key="2">
    <source>
        <dbReference type="ARBA" id="ARBA00022692"/>
    </source>
</evidence>
<comment type="caution">
    <text evidence="7">The sequence shown here is derived from an EMBL/GenBank/DDBJ whole genome shotgun (WGS) entry which is preliminary data.</text>
</comment>
<accession>A0A9X9WTU7</accession>
<proteinExistence type="inferred from homology"/>
<dbReference type="Gene3D" id="1.20.1080.10">
    <property type="entry name" value="Glycerol uptake facilitator protein"/>
    <property type="match status" value="1"/>
</dbReference>
<dbReference type="InterPro" id="IPR000292">
    <property type="entry name" value="For/NO2_transpt"/>
</dbReference>
<comment type="subcellular location">
    <subcellularLocation>
        <location evidence="1">Membrane</location>
        <topology evidence="1">Multi-pass membrane protein</topology>
    </subcellularLocation>
</comment>
<sequence>MAGIEGRLPPEIAAKAEADGAAKAGQDSITLLTLGVLGGAFIAFGAIFSNIALTGAEGALPFGLARVVAGLVFALGLALVLLGGAQIFTGDVLMVMAWASGRLGLLRVLRAWALVWLGNLAGAVGTAVLVILAEHHLFGGGQVGLTALRTAETKAALPFGRAFLLGVLCNTLVCMAVWLSLSSRLPAHRLLVVVLPIAAFVAAGFEHAVANMYFIPFGLLIKATAAEGFWQAIRVDPALFAALDIFGAARNLMAVTLGNIVGGAVLVAGVYWLLYRRRMNDRH</sequence>
<keyword evidence="3 6" id="KW-1133">Transmembrane helix</keyword>
<feature type="transmembrane region" description="Helical" evidence="6">
    <location>
        <begin position="109"/>
        <end position="132"/>
    </location>
</feature>
<feature type="transmembrane region" description="Helical" evidence="6">
    <location>
        <begin position="187"/>
        <end position="205"/>
    </location>
</feature>
<feature type="transmembrane region" description="Helical" evidence="6">
    <location>
        <begin position="29"/>
        <end position="52"/>
    </location>
</feature>
<keyword evidence="8" id="KW-1185">Reference proteome</keyword>
<evidence type="ECO:0000256" key="5">
    <source>
        <dbReference type="ARBA" id="ARBA00049660"/>
    </source>
</evidence>
<feature type="transmembrane region" description="Helical" evidence="6">
    <location>
        <begin position="253"/>
        <end position="274"/>
    </location>
</feature>
<dbReference type="Pfam" id="PF01226">
    <property type="entry name" value="Form_Nir_trans"/>
    <property type="match status" value="1"/>
</dbReference>
<evidence type="ECO:0000256" key="4">
    <source>
        <dbReference type="ARBA" id="ARBA00023136"/>
    </source>
</evidence>
<keyword evidence="4 6" id="KW-0472">Membrane</keyword>
<gene>
    <name evidence="7" type="ORF">GXW76_05285</name>
</gene>